<dbReference type="OrthoDB" id="9810906at2"/>
<evidence type="ECO:0000256" key="1">
    <source>
        <dbReference type="ARBA" id="ARBA00005662"/>
    </source>
</evidence>
<protein>
    <submittedName>
        <fullName evidence="4">Capsule synthesis protein PGA_cap</fullName>
    </submittedName>
</protein>
<dbReference type="InterPro" id="IPR019079">
    <property type="entry name" value="Capsule_synth_CapA"/>
</dbReference>
<dbReference type="SUPFAM" id="SSF56300">
    <property type="entry name" value="Metallo-dependent phosphatases"/>
    <property type="match status" value="1"/>
</dbReference>
<dbReference type="STRING" id="1122155.SAMN02745158_02194"/>
<keyword evidence="2" id="KW-0812">Transmembrane</keyword>
<feature type="transmembrane region" description="Helical" evidence="2">
    <location>
        <begin position="21"/>
        <end position="47"/>
    </location>
</feature>
<keyword evidence="2" id="KW-1133">Transmembrane helix</keyword>
<proteinExistence type="inferred from homology"/>
<dbReference type="PANTHER" id="PTHR33393:SF11">
    <property type="entry name" value="POLYGLUTAMINE SYNTHESIS ACCESSORY PROTEIN RV0574C-RELATED"/>
    <property type="match status" value="1"/>
</dbReference>
<dbReference type="Pfam" id="PF09587">
    <property type="entry name" value="PGA_cap"/>
    <property type="match status" value="1"/>
</dbReference>
<dbReference type="AlphaFoldDB" id="A0A1M4Y0W6"/>
<name>A0A1M4Y0W6_9CLOT</name>
<keyword evidence="5" id="KW-1185">Reference proteome</keyword>
<dbReference type="EMBL" id="FQVI01000010">
    <property type="protein sequence ID" value="SHE99474.1"/>
    <property type="molecule type" value="Genomic_DNA"/>
</dbReference>
<keyword evidence="2" id="KW-0472">Membrane</keyword>
<evidence type="ECO:0000313" key="5">
    <source>
        <dbReference type="Proteomes" id="UP000184245"/>
    </source>
</evidence>
<sequence length="308" mass="33832">MKEVVRKSKYSNPRIRQQQRRALAVKMIKLFLAAGAGALVCFFFHFLRVNSMPGETADGAVGAATEYTETIKLRAIASCSLEEEAAAELKHLNLASEKGEIIITNLESVLTEEDLEKESKNAVKASPKQVELLHKGGINAVNLANSHSKGYGEEGYLDTVHHLTKSGITSFGYDRVTVKEVRGIKIAFAGINAADGTTGSQEAIKKNILAGRNMDAQLVILCINWGAENTEEQQRELGHAAIEEGADLVLGYHSEDLQEIENYKGKYIAYSLDHIRETETLEQTFTFQKGELESCSEAKIINRSAVQS</sequence>
<evidence type="ECO:0000313" key="4">
    <source>
        <dbReference type="EMBL" id="SHE99474.1"/>
    </source>
</evidence>
<dbReference type="SMART" id="SM00854">
    <property type="entry name" value="PGA_cap"/>
    <property type="match status" value="1"/>
</dbReference>
<accession>A0A1M4Y0W6</accession>
<comment type="similarity">
    <text evidence="1">Belongs to the CapA family.</text>
</comment>
<dbReference type="Proteomes" id="UP000184245">
    <property type="component" value="Unassembled WGS sequence"/>
</dbReference>
<dbReference type="InterPro" id="IPR029052">
    <property type="entry name" value="Metallo-depent_PP-like"/>
</dbReference>
<dbReference type="InterPro" id="IPR052169">
    <property type="entry name" value="CW_Biosynth-Accessory"/>
</dbReference>
<dbReference type="RefSeq" id="WP_072851620.1">
    <property type="nucleotide sequence ID" value="NZ_FQVI01000010.1"/>
</dbReference>
<dbReference type="Gene3D" id="3.60.21.10">
    <property type="match status" value="1"/>
</dbReference>
<dbReference type="PANTHER" id="PTHR33393">
    <property type="entry name" value="POLYGLUTAMINE SYNTHESIS ACCESSORY PROTEIN RV0574C-RELATED"/>
    <property type="match status" value="1"/>
</dbReference>
<reference evidence="4 5" key="1">
    <citation type="submission" date="2016-11" db="EMBL/GenBank/DDBJ databases">
        <authorList>
            <person name="Jaros S."/>
            <person name="Januszkiewicz K."/>
            <person name="Wedrychowicz H."/>
        </authorList>
    </citation>
    <scope>NUCLEOTIDE SEQUENCE [LARGE SCALE GENOMIC DNA]</scope>
    <source>
        <strain evidence="4 5">DSM 17459</strain>
    </source>
</reference>
<organism evidence="4 5">
    <name type="scientific">Lactonifactor longoviformis DSM 17459</name>
    <dbReference type="NCBI Taxonomy" id="1122155"/>
    <lineage>
        <taxon>Bacteria</taxon>
        <taxon>Bacillati</taxon>
        <taxon>Bacillota</taxon>
        <taxon>Clostridia</taxon>
        <taxon>Eubacteriales</taxon>
        <taxon>Clostridiaceae</taxon>
        <taxon>Lactonifactor</taxon>
    </lineage>
</organism>
<evidence type="ECO:0000259" key="3">
    <source>
        <dbReference type="SMART" id="SM00854"/>
    </source>
</evidence>
<feature type="domain" description="Capsule synthesis protein CapA" evidence="3">
    <location>
        <begin position="72"/>
        <end position="278"/>
    </location>
</feature>
<gene>
    <name evidence="4" type="ORF">SAMN02745158_02194</name>
</gene>
<evidence type="ECO:0000256" key="2">
    <source>
        <dbReference type="SAM" id="Phobius"/>
    </source>
</evidence>